<keyword evidence="6" id="KW-0862">Zinc</keyword>
<dbReference type="Gene3D" id="3.30.40.10">
    <property type="entry name" value="Zinc/RING finger domain, C3HC4 (zinc finger)"/>
    <property type="match status" value="1"/>
</dbReference>
<proteinExistence type="inferred from homology"/>
<dbReference type="SMART" id="SM00249">
    <property type="entry name" value="PHD"/>
    <property type="match status" value="1"/>
</dbReference>
<dbReference type="Pfam" id="PF12830">
    <property type="entry name" value="Nipped-B_C"/>
    <property type="match status" value="1"/>
</dbReference>
<name>A0AA87ZY29_FICCA</name>
<evidence type="ECO:0000256" key="2">
    <source>
        <dbReference type="ARBA" id="ARBA00009252"/>
    </source>
</evidence>
<dbReference type="GO" id="GO:0003682">
    <property type="term" value="F:chromatin binding"/>
    <property type="evidence" value="ECO:0007669"/>
    <property type="project" value="TreeGrafter"/>
</dbReference>
<evidence type="ECO:0000256" key="11">
    <source>
        <dbReference type="SAM" id="MobiDB-lite"/>
    </source>
</evidence>
<dbReference type="InterPro" id="IPR013083">
    <property type="entry name" value="Znf_RING/FYVE/PHD"/>
</dbReference>
<dbReference type="PANTHER" id="PTHR21704:SF18">
    <property type="entry name" value="NIPPED-B-LIKE PROTEIN"/>
    <property type="match status" value="1"/>
</dbReference>
<feature type="compositionally biased region" description="Polar residues" evidence="11">
    <location>
        <begin position="1786"/>
        <end position="1802"/>
    </location>
</feature>
<keyword evidence="14" id="KW-1185">Reference proteome</keyword>
<evidence type="ECO:0000256" key="6">
    <source>
        <dbReference type="ARBA" id="ARBA00022833"/>
    </source>
</evidence>
<dbReference type="CDD" id="cd15489">
    <property type="entry name" value="PHD_SF"/>
    <property type="match status" value="1"/>
</dbReference>
<dbReference type="PANTHER" id="PTHR21704">
    <property type="entry name" value="NIPPED-B-LIKE PROTEIN DELANGIN SCC2-RELATED"/>
    <property type="match status" value="1"/>
</dbReference>
<dbReference type="SUPFAM" id="SSF57903">
    <property type="entry name" value="FYVE/PHD zinc finger"/>
    <property type="match status" value="1"/>
</dbReference>
<reference evidence="13" key="1">
    <citation type="submission" date="2023-07" db="EMBL/GenBank/DDBJ databases">
        <title>draft genome sequence of fig (Ficus carica).</title>
        <authorList>
            <person name="Takahashi T."/>
            <person name="Nishimura K."/>
        </authorList>
    </citation>
    <scope>NUCLEOTIDE SEQUENCE</scope>
</reference>
<dbReference type="InterPro" id="IPR001965">
    <property type="entry name" value="Znf_PHD"/>
</dbReference>
<dbReference type="GO" id="GO:0140588">
    <property type="term" value="P:chromatin looping"/>
    <property type="evidence" value="ECO:0007669"/>
    <property type="project" value="InterPro"/>
</dbReference>
<keyword evidence="7 10" id="KW-0539">Nucleus</keyword>
<dbReference type="FunFam" id="1.25.10.10:FF:000697">
    <property type="entry name" value="Sister chromatid cohesion protein"/>
    <property type="match status" value="1"/>
</dbReference>
<evidence type="ECO:0000256" key="3">
    <source>
        <dbReference type="ARBA" id="ARBA00022723"/>
    </source>
</evidence>
<dbReference type="InterPro" id="IPR011989">
    <property type="entry name" value="ARM-like"/>
</dbReference>
<organism evidence="13 14">
    <name type="scientific">Ficus carica</name>
    <name type="common">Common fig</name>
    <dbReference type="NCBI Taxonomy" id="3494"/>
    <lineage>
        <taxon>Eukaryota</taxon>
        <taxon>Viridiplantae</taxon>
        <taxon>Streptophyta</taxon>
        <taxon>Embryophyta</taxon>
        <taxon>Tracheophyta</taxon>
        <taxon>Spermatophyta</taxon>
        <taxon>Magnoliopsida</taxon>
        <taxon>eudicotyledons</taxon>
        <taxon>Gunneridae</taxon>
        <taxon>Pentapetalae</taxon>
        <taxon>rosids</taxon>
        <taxon>fabids</taxon>
        <taxon>Rosales</taxon>
        <taxon>Moraceae</taxon>
        <taxon>Ficeae</taxon>
        <taxon>Ficus</taxon>
    </lineage>
</organism>
<accession>A0AA87ZY29</accession>
<dbReference type="GO" id="GO:0008270">
    <property type="term" value="F:zinc ion binding"/>
    <property type="evidence" value="ECO:0007669"/>
    <property type="project" value="UniProtKB-KW"/>
</dbReference>
<dbReference type="InterPro" id="IPR019786">
    <property type="entry name" value="Zinc_finger_PHD-type_CS"/>
</dbReference>
<dbReference type="InterPro" id="IPR024986">
    <property type="entry name" value="Nipped-B_C"/>
</dbReference>
<dbReference type="Gene3D" id="1.25.10.10">
    <property type="entry name" value="Leucine-rich Repeat Variant"/>
    <property type="match status" value="2"/>
</dbReference>
<keyword evidence="8 10" id="KW-0131">Cell cycle</keyword>
<dbReference type="Pfam" id="PF12765">
    <property type="entry name" value="Cohesin_HEAT"/>
    <property type="match status" value="1"/>
</dbReference>
<comment type="caution">
    <text evidence="13">The sequence shown here is derived from an EMBL/GenBank/DDBJ whole genome shotgun (WGS) entry which is preliminary data.</text>
</comment>
<dbReference type="GO" id="GO:0010468">
    <property type="term" value="P:regulation of gene expression"/>
    <property type="evidence" value="ECO:0007669"/>
    <property type="project" value="InterPro"/>
</dbReference>
<dbReference type="GO" id="GO:0071169">
    <property type="term" value="P:establishment of protein localization to chromatin"/>
    <property type="evidence" value="ECO:0007669"/>
    <property type="project" value="TreeGrafter"/>
</dbReference>
<evidence type="ECO:0000313" key="14">
    <source>
        <dbReference type="Proteomes" id="UP001187192"/>
    </source>
</evidence>
<dbReference type="GO" id="GO:0061775">
    <property type="term" value="F:cohesin loader activity"/>
    <property type="evidence" value="ECO:0007669"/>
    <property type="project" value="InterPro"/>
</dbReference>
<evidence type="ECO:0000256" key="8">
    <source>
        <dbReference type="ARBA" id="ARBA00023306"/>
    </source>
</evidence>
<gene>
    <name evidence="13" type="ORF">TIFTF001_011326</name>
</gene>
<feature type="region of interest" description="Disordered" evidence="11">
    <location>
        <begin position="1752"/>
        <end position="1802"/>
    </location>
</feature>
<dbReference type="InterPro" id="IPR016024">
    <property type="entry name" value="ARM-type_fold"/>
</dbReference>
<protein>
    <recommendedName>
        <fullName evidence="10">Sister chromatid cohesion protein</fullName>
    </recommendedName>
</protein>
<comment type="similarity">
    <text evidence="2 10">Belongs to the SCC2/Nipped-B family.</text>
</comment>
<dbReference type="GO" id="GO:1990414">
    <property type="term" value="P:replication-born double-strand break repair via sister chromatid exchange"/>
    <property type="evidence" value="ECO:0007669"/>
    <property type="project" value="TreeGrafter"/>
</dbReference>
<evidence type="ECO:0000256" key="4">
    <source>
        <dbReference type="ARBA" id="ARBA00022737"/>
    </source>
</evidence>
<dbReference type="Proteomes" id="UP001187192">
    <property type="component" value="Unassembled WGS sequence"/>
</dbReference>
<dbReference type="InterPro" id="IPR019787">
    <property type="entry name" value="Znf_PHD-finger"/>
</dbReference>
<dbReference type="InterPro" id="IPR033031">
    <property type="entry name" value="Scc2/Nipped-B"/>
</dbReference>
<dbReference type="PROSITE" id="PS50016">
    <property type="entry name" value="ZF_PHD_2"/>
    <property type="match status" value="1"/>
</dbReference>
<dbReference type="CDD" id="cd23958">
    <property type="entry name" value="SCC2"/>
    <property type="match status" value="1"/>
</dbReference>
<dbReference type="SUPFAM" id="SSF48371">
    <property type="entry name" value="ARM repeat"/>
    <property type="match status" value="1"/>
</dbReference>
<dbReference type="GO" id="GO:0090694">
    <property type="term" value="C:Scc2-Scc4 cohesin loading complex"/>
    <property type="evidence" value="ECO:0007669"/>
    <property type="project" value="TreeGrafter"/>
</dbReference>
<keyword evidence="3" id="KW-0479">Metal-binding</keyword>
<evidence type="ECO:0000259" key="12">
    <source>
        <dbReference type="PROSITE" id="PS50016"/>
    </source>
</evidence>
<evidence type="ECO:0000256" key="10">
    <source>
        <dbReference type="RuleBase" id="RU364107"/>
    </source>
</evidence>
<dbReference type="Pfam" id="PF00628">
    <property type="entry name" value="PHD"/>
    <property type="match status" value="1"/>
</dbReference>
<sequence length="1802" mass="202460">MSYHQNPAGSSSGSGSGPAVWNHRGIGLSNTIHSEVAPCLPLPSLPVFCGASDPELRLFDDSSRNNLWSLNRSEVLGQSSRIADLLREADVSYLNLREDSKIVSYGYLEPLDLYDEVLRFNPEAFNVNGPGHIKEQISVGTVPEKKPSEPSIPHAQRDYGATQNHHFNHVPANDVSLSSSRKTRAKKKVADNISTSVAPDPTELQDAAIESFCDLVENFCSRAEIDNDDRDEAEWLSLPLSDLRILVNEITSIRAKRLLHLLPVDILVRLLRVLDHQIHRAEGLSINDCEHSDSDAISSIFCGLESIHAALAVMAHNEMPKQLYKEEIIERLLEFSKHQIMDVMCAYDPSFRALHRPSDNGELEVEEDEEHDAEFGSATKKRRTIKPVKVKKSGINRVSSSVNTILQKMCTILGLLKDLLLIERLSDSCILQLVKTSFTTFLVDNIQLLQLKAIGLLSGIFYAYAQHRTYVIDELLQLLYKLPISKRALRAYHLPDEEQRQIQMITALLIQLVHCSTNLPEALRQASTSNMMLEVSVEPNYPTKCYEAATETCCLFWTRVLQRFATVKSQDASELKVMMENLVTDLLTTLNLPEYPASSTILQVLCVLLLQNAGLKCKDIAVRSLAIDILGTIAARLKRDAVYCSSDKFWILQELGSKDETDQSYQKDACSICLEGRIERLFFVCQGCQRMFHADCMGVREEEVPNRGWYCQICLCRKQLLVLQSFCKSQCKEDGKSDKKGNNLETSFAITDAEIVQQLLLNHLQDSSSADDVHLFVRWFYLCVWYKDDPKSQQKVMYYLARLKSKAIVRDSGSVSSFLTRESIKKVTLALGQNNSFSRGLDKILYTLLGSLRENSPVIRAKALRAVSIIVEADPEVLCDKRVQTAVEGRFCDSAISAREAALELVGRHIASHPDVGLKYFEKVAERIKDTGVSVRKRAIKIIRDMCTSNVNFSEFPRACIEIISRVGDEESSIQDLVCKTFYEFWFEEPSGSQIQYFGDGSSVPLEVAKKTEQIVEMSRRMPNHQYLVTIIRRNLALDFFPQSAKAVGINPLSLASVRKRCELMCKCLLERILQVEEMSNQEVEVRALPYVLVLHSFCVVDPTLCAPASDPSQFVVTLQPYLKSQSDNRVVAKLLESIIYIIDSVLPLLRKLPQSVVEELEQDLKHMIVRHSFLTVVHACIKCLCALSKVAGKGATVVEHLIQVFFKLLDAQAVDNKQDFDMSGVSYCREKDLCHYILDKKIDFGSSINIFKKYLRLDDFAIKARSLQALGFVLIARPEYMLEKEIGKIIEVTLSSGSDDRIKMQALQNMYEYLLDAESQMGTDKASNDEIQYTVEGGQAVPVAAGAGDTNICGGIIQLYWDNILGRCLDTNEQVRQSALKIVEVVLRQGLVHPITCVPFLIALETDPLEVNSKLAHHLLINMNEKYPAFFESRLGDGLQMSFMFMHSISSSSEHVNAKIQPKTPGNMKGKSDAVSLTQARLGVSRIYKLIRGNRVSRNKFMSSIVRKFDTPNWSPSVVPFLMYCTEILALLPFTSPDEPLYLIYTINRVIQVRAGVLEAKLKALSSHLSQRAVSRENGRIKEESNTYHIPSEMTSTDLNSTIQLGLASHNHMLSMDLNGTVQPEPSHQFVSDLSDVHSTGSGDSCITKDDEQMIQGDCVSAISLQLLLKLKRHLKIVYGLNDTRCQAFSPNEPLKAGEALSRQNIPFNISETRMNLPSTYQELVQIYQEFKNALKEDTVDYSTYTANIKRKRPTPRKGRKAGYMAGRDDDDEDDDDYSGGVRGLSNSGRKSVSTRSRVRF</sequence>
<evidence type="ECO:0000256" key="7">
    <source>
        <dbReference type="ARBA" id="ARBA00023242"/>
    </source>
</evidence>
<evidence type="ECO:0000256" key="9">
    <source>
        <dbReference type="PROSITE-ProRule" id="PRU00146"/>
    </source>
</evidence>
<dbReference type="GO" id="GO:0034087">
    <property type="term" value="P:establishment of mitotic sister chromatid cohesion"/>
    <property type="evidence" value="ECO:0007669"/>
    <property type="project" value="TreeGrafter"/>
</dbReference>
<evidence type="ECO:0000256" key="5">
    <source>
        <dbReference type="ARBA" id="ARBA00022771"/>
    </source>
</evidence>
<feature type="compositionally biased region" description="Basic residues" evidence="11">
    <location>
        <begin position="1752"/>
        <end position="1762"/>
    </location>
</feature>
<feature type="compositionally biased region" description="Acidic residues" evidence="11">
    <location>
        <begin position="1770"/>
        <end position="1779"/>
    </location>
</feature>
<comment type="subcellular location">
    <subcellularLocation>
        <location evidence="1 10">Nucleus</location>
    </subcellularLocation>
</comment>
<dbReference type="InterPro" id="IPR026003">
    <property type="entry name" value="Cohesin_HEAT"/>
</dbReference>
<keyword evidence="5 9" id="KW-0863">Zinc-finger</keyword>
<dbReference type="InterPro" id="IPR011011">
    <property type="entry name" value="Znf_FYVE_PHD"/>
</dbReference>
<feature type="domain" description="PHD-type" evidence="12">
    <location>
        <begin position="667"/>
        <end position="717"/>
    </location>
</feature>
<dbReference type="PROSITE" id="PS01359">
    <property type="entry name" value="ZF_PHD_1"/>
    <property type="match status" value="1"/>
</dbReference>
<keyword evidence="4 10" id="KW-0677">Repeat</keyword>
<evidence type="ECO:0000313" key="13">
    <source>
        <dbReference type="EMBL" id="GMN42124.1"/>
    </source>
</evidence>
<dbReference type="EMBL" id="BTGU01000014">
    <property type="protein sequence ID" value="GMN42124.1"/>
    <property type="molecule type" value="Genomic_DNA"/>
</dbReference>
<evidence type="ECO:0000256" key="1">
    <source>
        <dbReference type="ARBA" id="ARBA00004123"/>
    </source>
</evidence>